<name>A0A8H8QZW7_9HELO</name>
<keyword evidence="3" id="KW-0862">Zinc</keyword>
<keyword evidence="2" id="KW-0479">Metal-binding</keyword>
<evidence type="ECO:0000313" key="6">
    <source>
        <dbReference type="EMBL" id="TVY25982.1"/>
    </source>
</evidence>
<reference evidence="6 7" key="1">
    <citation type="submission" date="2018-05" db="EMBL/GenBank/DDBJ databases">
        <title>Genome sequencing and assembly of the regulated plant pathogen Lachnellula willkommii and related sister species for the development of diagnostic species identification markers.</title>
        <authorList>
            <person name="Giroux E."/>
            <person name="Bilodeau G."/>
        </authorList>
    </citation>
    <scope>NUCLEOTIDE SEQUENCE [LARGE SCALE GENOMIC DNA]</scope>
    <source>
        <strain evidence="6 7">CBS 185.66</strain>
    </source>
</reference>
<evidence type="ECO:0000256" key="4">
    <source>
        <dbReference type="ARBA" id="ARBA00023239"/>
    </source>
</evidence>
<dbReference type="PROSITE" id="PS51891">
    <property type="entry name" value="CENP_V_GFA"/>
    <property type="match status" value="1"/>
</dbReference>
<comment type="similarity">
    <text evidence="1">Belongs to the Gfa family.</text>
</comment>
<feature type="non-terminal residue" evidence="6">
    <location>
        <position position="207"/>
    </location>
</feature>
<dbReference type="GO" id="GO:0016846">
    <property type="term" value="F:carbon-sulfur lyase activity"/>
    <property type="evidence" value="ECO:0007669"/>
    <property type="project" value="InterPro"/>
</dbReference>
<gene>
    <name evidence="6" type="ORF">LHYA1_G005034</name>
</gene>
<dbReference type="EMBL" id="QGMH01000080">
    <property type="protein sequence ID" value="TVY25982.1"/>
    <property type="molecule type" value="Genomic_DNA"/>
</dbReference>
<protein>
    <recommendedName>
        <fullName evidence="5">CENP-V/GFA domain-containing protein</fullName>
    </recommendedName>
</protein>
<dbReference type="AlphaFoldDB" id="A0A8H8QZW7"/>
<dbReference type="SUPFAM" id="SSF51316">
    <property type="entry name" value="Mss4-like"/>
    <property type="match status" value="1"/>
</dbReference>
<proteinExistence type="inferred from homology"/>
<dbReference type="Gene3D" id="3.90.1590.10">
    <property type="entry name" value="glutathione-dependent formaldehyde- activating enzyme (gfa)"/>
    <property type="match status" value="1"/>
</dbReference>
<dbReference type="PANTHER" id="PTHR33337:SF8">
    <property type="entry name" value="CENP-V_GFA DOMAIN-CONTAINING PROTEIN"/>
    <property type="match status" value="1"/>
</dbReference>
<dbReference type="PANTHER" id="PTHR33337">
    <property type="entry name" value="GFA DOMAIN-CONTAINING PROTEIN"/>
    <property type="match status" value="1"/>
</dbReference>
<dbReference type="InterPro" id="IPR006913">
    <property type="entry name" value="CENP-V/GFA"/>
</dbReference>
<dbReference type="GO" id="GO:0046872">
    <property type="term" value="F:metal ion binding"/>
    <property type="evidence" value="ECO:0007669"/>
    <property type="project" value="UniProtKB-KW"/>
</dbReference>
<organism evidence="6 7">
    <name type="scientific">Lachnellula hyalina</name>
    <dbReference type="NCBI Taxonomy" id="1316788"/>
    <lineage>
        <taxon>Eukaryota</taxon>
        <taxon>Fungi</taxon>
        <taxon>Dikarya</taxon>
        <taxon>Ascomycota</taxon>
        <taxon>Pezizomycotina</taxon>
        <taxon>Leotiomycetes</taxon>
        <taxon>Helotiales</taxon>
        <taxon>Lachnaceae</taxon>
        <taxon>Lachnellula</taxon>
    </lineage>
</organism>
<keyword evidence="7" id="KW-1185">Reference proteome</keyword>
<sequence length="207" mass="23092">IAQVSHSLPPRQVLNPKKFPVIYQYKHTTVMPSLAEADKSKPYVPLANLTGDGWSTEDEATATCFCGAVQIVVPTNAPGLINTFVCNCSDCHKLTASMFASNFTVADENTKWVRGKENLKTFAQSHTIASKGVMTNYFCSTCGTLMNRVGSKYPGLNFLRIGTIDDLNLVETKFKPQIEQFTKDRVFWLQPLEGKLKDIKNFDAMFH</sequence>
<feature type="domain" description="CENP-V/GFA" evidence="5">
    <location>
        <begin position="60"/>
        <end position="193"/>
    </location>
</feature>
<dbReference type="InterPro" id="IPR011057">
    <property type="entry name" value="Mss4-like_sf"/>
</dbReference>
<evidence type="ECO:0000256" key="2">
    <source>
        <dbReference type="ARBA" id="ARBA00022723"/>
    </source>
</evidence>
<dbReference type="Proteomes" id="UP000431533">
    <property type="component" value="Unassembled WGS sequence"/>
</dbReference>
<dbReference type="OrthoDB" id="428768at2759"/>
<keyword evidence="4" id="KW-0456">Lyase</keyword>
<evidence type="ECO:0000256" key="3">
    <source>
        <dbReference type="ARBA" id="ARBA00022833"/>
    </source>
</evidence>
<evidence type="ECO:0000313" key="7">
    <source>
        <dbReference type="Proteomes" id="UP000431533"/>
    </source>
</evidence>
<evidence type="ECO:0000259" key="5">
    <source>
        <dbReference type="PROSITE" id="PS51891"/>
    </source>
</evidence>
<dbReference type="RefSeq" id="XP_031004770.1">
    <property type="nucleotide sequence ID" value="XM_031149984.1"/>
</dbReference>
<evidence type="ECO:0000256" key="1">
    <source>
        <dbReference type="ARBA" id="ARBA00005495"/>
    </source>
</evidence>
<accession>A0A8H8QZW7</accession>
<dbReference type="Pfam" id="PF04828">
    <property type="entry name" value="GFA"/>
    <property type="match status" value="1"/>
</dbReference>
<dbReference type="GeneID" id="41985232"/>
<comment type="caution">
    <text evidence="6">The sequence shown here is derived from an EMBL/GenBank/DDBJ whole genome shotgun (WGS) entry which is preliminary data.</text>
</comment>